<evidence type="ECO:0000256" key="4">
    <source>
        <dbReference type="SAM" id="SignalP"/>
    </source>
</evidence>
<evidence type="ECO:0000256" key="1">
    <source>
        <dbReference type="ARBA" id="ARBA00008520"/>
    </source>
</evidence>
<keyword evidence="3 4" id="KW-0732">Signal</keyword>
<evidence type="ECO:0000256" key="2">
    <source>
        <dbReference type="ARBA" id="ARBA00022448"/>
    </source>
</evidence>
<dbReference type="PANTHER" id="PTHR43649:SF12">
    <property type="entry name" value="DIACETYLCHITOBIOSE BINDING PROTEIN DASA"/>
    <property type="match status" value="1"/>
</dbReference>
<dbReference type="AlphaFoldDB" id="A0A174GUM5"/>
<dbReference type="Proteomes" id="UP000095544">
    <property type="component" value="Unassembled WGS sequence"/>
</dbReference>
<dbReference type="RefSeq" id="WP_055153763.1">
    <property type="nucleotide sequence ID" value="NZ_CYZU01000026.1"/>
</dbReference>
<feature type="signal peptide" evidence="4">
    <location>
        <begin position="1"/>
        <end position="21"/>
    </location>
</feature>
<dbReference type="InterPro" id="IPR006059">
    <property type="entry name" value="SBP"/>
</dbReference>
<keyword evidence="2" id="KW-0813">Transport</keyword>
<accession>A0A174GUM5</accession>
<name>A0A174GUM5_9FIRM</name>
<dbReference type="PROSITE" id="PS01037">
    <property type="entry name" value="SBP_BACTERIAL_1"/>
    <property type="match status" value="1"/>
</dbReference>
<proteinExistence type="inferred from homology"/>
<reference evidence="5 6" key="1">
    <citation type="submission" date="2015-09" db="EMBL/GenBank/DDBJ databases">
        <authorList>
            <consortium name="Pathogen Informatics"/>
        </authorList>
    </citation>
    <scope>NUCLEOTIDE SEQUENCE [LARGE SCALE GENOMIC DNA]</scope>
    <source>
        <strain evidence="5 6">2789STDY5834876</strain>
    </source>
</reference>
<dbReference type="GO" id="GO:0055085">
    <property type="term" value="P:transmembrane transport"/>
    <property type="evidence" value="ECO:0007669"/>
    <property type="project" value="InterPro"/>
</dbReference>
<dbReference type="Pfam" id="PF01547">
    <property type="entry name" value="SBP_bac_1"/>
    <property type="match status" value="1"/>
</dbReference>
<evidence type="ECO:0000313" key="5">
    <source>
        <dbReference type="EMBL" id="CUO64519.1"/>
    </source>
</evidence>
<dbReference type="OrthoDB" id="367242at2"/>
<dbReference type="InterPro" id="IPR006061">
    <property type="entry name" value="SBP_1_CS"/>
</dbReference>
<feature type="chain" id="PRO_5008022850" evidence="4">
    <location>
        <begin position="22"/>
        <end position="443"/>
    </location>
</feature>
<organism evidence="5 6">
    <name type="scientific">Faecalicatena contorta</name>
    <dbReference type="NCBI Taxonomy" id="39482"/>
    <lineage>
        <taxon>Bacteria</taxon>
        <taxon>Bacillati</taxon>
        <taxon>Bacillota</taxon>
        <taxon>Clostridia</taxon>
        <taxon>Lachnospirales</taxon>
        <taxon>Lachnospiraceae</taxon>
        <taxon>Faecalicatena</taxon>
    </lineage>
</organism>
<evidence type="ECO:0000313" key="6">
    <source>
        <dbReference type="Proteomes" id="UP000095544"/>
    </source>
</evidence>
<dbReference type="EMBL" id="CYZU01000026">
    <property type="protein sequence ID" value="CUO64519.1"/>
    <property type="molecule type" value="Genomic_DNA"/>
</dbReference>
<comment type="similarity">
    <text evidence="1">Belongs to the bacterial solute-binding protein 1 family.</text>
</comment>
<gene>
    <name evidence="5" type="ORF">ERS852491_02838</name>
</gene>
<sequence>MRALKKVISVGLAAAMVTSLAAGCSSKQEDSGSDKEPVTIRFYSTLGEAEPGYKPVMELVEQFEKDNPDIKVELEVQSSSQYHEKLVSEIASDTLANVFMHWGGAEMYEAVQSGKVLDMTEKMDAEPEFKAQFADVTLNALNLRYDDIEGMWGVPFSSVSGGFYYNKALFEKAGIKEVPATWDELLDCVEKLKAVDVIPWALGAKDGWRVEHLYSAIFYRMNGVEGAKALGDRSMKYSSPEAVAAWEELQKLVDMEAFGPEPASVDFSNEMTMLQTGKAALNFGISAHAEAYTGPDSEVGDDIDFFEIPVFEGKEEFAKNNFGGGDIALGIATNASDEQIEASWKLCKALCGVEGQTVLANSNAVLVANKDVEADPEKVNRLNSKFADVINNADAATTDVTNYDKVSTMLTKIRDVASALVNGQLTPEQAGKELDAEVEMYSE</sequence>
<dbReference type="Gene3D" id="3.40.190.10">
    <property type="entry name" value="Periplasmic binding protein-like II"/>
    <property type="match status" value="2"/>
</dbReference>
<dbReference type="PROSITE" id="PS51257">
    <property type="entry name" value="PROKAR_LIPOPROTEIN"/>
    <property type="match status" value="1"/>
</dbReference>
<dbReference type="STRING" id="39482.ERS852491_02838"/>
<dbReference type="InterPro" id="IPR050490">
    <property type="entry name" value="Bact_solute-bd_prot1"/>
</dbReference>
<dbReference type="SUPFAM" id="SSF53850">
    <property type="entry name" value="Periplasmic binding protein-like II"/>
    <property type="match status" value="1"/>
</dbReference>
<protein>
    <submittedName>
        <fullName evidence="5">Glycerol-3-phosphate transporter periplasmic binding protein</fullName>
    </submittedName>
</protein>
<evidence type="ECO:0000256" key="3">
    <source>
        <dbReference type="ARBA" id="ARBA00022729"/>
    </source>
</evidence>
<dbReference type="PANTHER" id="PTHR43649">
    <property type="entry name" value="ARABINOSE-BINDING PROTEIN-RELATED"/>
    <property type="match status" value="1"/>
</dbReference>